<proteinExistence type="predicted"/>
<dbReference type="InterPro" id="IPR003594">
    <property type="entry name" value="HATPase_dom"/>
</dbReference>
<dbReference type="EMBL" id="QXHD01000004">
    <property type="protein sequence ID" value="NEZ57161.1"/>
    <property type="molecule type" value="Genomic_DNA"/>
</dbReference>
<dbReference type="Gene3D" id="3.30.565.10">
    <property type="entry name" value="Histidine kinase-like ATPase, C-terminal domain"/>
    <property type="match status" value="1"/>
</dbReference>
<dbReference type="GO" id="GO:0000155">
    <property type="term" value="F:phosphorelay sensor kinase activity"/>
    <property type="evidence" value="ECO:0007669"/>
    <property type="project" value="InterPro"/>
</dbReference>
<dbReference type="InterPro" id="IPR003661">
    <property type="entry name" value="HisK_dim/P_dom"/>
</dbReference>
<dbReference type="PROSITE" id="PS50109">
    <property type="entry name" value="HIS_KIN"/>
    <property type="match status" value="1"/>
</dbReference>
<keyword evidence="4 8" id="KW-0808">Transferase</keyword>
<dbReference type="InterPro" id="IPR005467">
    <property type="entry name" value="His_kinase_dom"/>
</dbReference>
<comment type="caution">
    <text evidence="8">The sequence shown here is derived from an EMBL/GenBank/DDBJ whole genome shotgun (WGS) entry which is preliminary data.</text>
</comment>
<dbReference type="AlphaFoldDB" id="A0A6M0RNC9"/>
<dbReference type="PANTHER" id="PTHR43065">
    <property type="entry name" value="SENSOR HISTIDINE KINASE"/>
    <property type="match status" value="1"/>
</dbReference>
<feature type="domain" description="Histidine kinase" evidence="7">
    <location>
        <begin position="98"/>
        <end position="356"/>
    </location>
</feature>
<accession>A0A6M0RNC9</accession>
<evidence type="ECO:0000259" key="7">
    <source>
        <dbReference type="PROSITE" id="PS50109"/>
    </source>
</evidence>
<protein>
    <recommendedName>
        <fullName evidence="2">histidine kinase</fullName>
        <ecNumber evidence="2">2.7.13.3</ecNumber>
    </recommendedName>
</protein>
<dbReference type="InterPro" id="IPR036097">
    <property type="entry name" value="HisK_dim/P_sf"/>
</dbReference>
<dbReference type="PANTHER" id="PTHR43065:SF50">
    <property type="entry name" value="HISTIDINE KINASE"/>
    <property type="match status" value="1"/>
</dbReference>
<evidence type="ECO:0000256" key="4">
    <source>
        <dbReference type="ARBA" id="ARBA00022777"/>
    </source>
</evidence>
<keyword evidence="5" id="KW-0902">Two-component regulatory system</keyword>
<evidence type="ECO:0000256" key="6">
    <source>
        <dbReference type="SAM" id="Coils"/>
    </source>
</evidence>
<dbReference type="EC" id="2.7.13.3" evidence="2"/>
<dbReference type="RefSeq" id="WP_250565782.1">
    <property type="nucleotide sequence ID" value="NZ_QXHD01000004.1"/>
</dbReference>
<evidence type="ECO:0000313" key="8">
    <source>
        <dbReference type="EMBL" id="NEZ57161.1"/>
    </source>
</evidence>
<gene>
    <name evidence="8" type="ORF">DXZ20_16040</name>
</gene>
<feature type="coiled-coil region" evidence="6">
    <location>
        <begin position="6"/>
        <end position="72"/>
    </location>
</feature>
<keyword evidence="4 8" id="KW-0418">Kinase</keyword>
<evidence type="ECO:0000256" key="5">
    <source>
        <dbReference type="ARBA" id="ARBA00023012"/>
    </source>
</evidence>
<dbReference type="Pfam" id="PF02518">
    <property type="entry name" value="HATPase_c"/>
    <property type="match status" value="1"/>
</dbReference>
<keyword evidence="6" id="KW-0175">Coiled coil</keyword>
<dbReference type="Gene3D" id="1.10.287.130">
    <property type="match status" value="1"/>
</dbReference>
<name>A0A6M0RNC9_9CYAN</name>
<dbReference type="CDD" id="cd00082">
    <property type="entry name" value="HisKA"/>
    <property type="match status" value="1"/>
</dbReference>
<dbReference type="InterPro" id="IPR036890">
    <property type="entry name" value="HATPase_C_sf"/>
</dbReference>
<reference evidence="8 9" key="1">
    <citation type="journal article" date="2020" name="Microb. Ecol.">
        <title>Ecogenomics of the Marine Benthic Filamentous Cyanobacterium Adonisia.</title>
        <authorList>
            <person name="Walter J.M."/>
            <person name="Coutinho F.H."/>
            <person name="Leomil L."/>
            <person name="Hargreaves P.I."/>
            <person name="Campeao M.E."/>
            <person name="Vieira V.V."/>
            <person name="Silva B.S."/>
            <person name="Fistarol G.O."/>
            <person name="Salomon P.S."/>
            <person name="Sawabe T."/>
            <person name="Mino S."/>
            <person name="Hosokawa M."/>
            <person name="Miyashita H."/>
            <person name="Maruyama F."/>
            <person name="van Verk M.C."/>
            <person name="Dutilh B.E."/>
            <person name="Thompson C.C."/>
            <person name="Thompson F.L."/>
        </authorList>
    </citation>
    <scope>NUCLEOTIDE SEQUENCE [LARGE SCALE GENOMIC DNA]</scope>
    <source>
        <strain evidence="8 9">CCMR0081</strain>
    </source>
</reference>
<organism evidence="8 9">
    <name type="scientific">Adonisia turfae CCMR0081</name>
    <dbReference type="NCBI Taxonomy" id="2292702"/>
    <lineage>
        <taxon>Bacteria</taxon>
        <taxon>Bacillati</taxon>
        <taxon>Cyanobacteriota</taxon>
        <taxon>Adonisia</taxon>
        <taxon>Adonisia turfae</taxon>
    </lineage>
</organism>
<dbReference type="PRINTS" id="PR00344">
    <property type="entry name" value="BCTRLSENSOR"/>
</dbReference>
<dbReference type="InterPro" id="IPR004358">
    <property type="entry name" value="Sig_transdc_His_kin-like_C"/>
</dbReference>
<evidence type="ECO:0000313" key="9">
    <source>
        <dbReference type="Proteomes" id="UP000481033"/>
    </source>
</evidence>
<dbReference type="SMART" id="SM00387">
    <property type="entry name" value="HATPase_c"/>
    <property type="match status" value="1"/>
</dbReference>
<sequence length="356" mass="40455">MDNMAPDQLQQRIEKLEKHNRLLQKKLARSEANRAELENSYEIQSELVRQIIQGLEKSRSEAEIRSQELQEAFTNLQLMQTKLIQSEKMSALGMLVAGIAHEINNPISFIYCNIDHAYAYVQDLIDLLNLYQKIYPEPHSKITALSEELEVDFIVEDLFRLLNSMQIGSERISKIVSGLRTFSRLDEADYKEADLHDGLDSTLMLLQHRFKGYGHRPNITIIKNYSQLPQISCFSGQLNQVFMNILVNAVDAIEDRYTQQSQYPGKLEAGQITICTSTINSQWINISIADNGLGMPEEIYKKIFNPFFTTKPTGEGTGMGLSISYQIIVENHDGNLECRSNVGSGTEFIVSIPIKQ</sequence>
<dbReference type="Proteomes" id="UP000481033">
    <property type="component" value="Unassembled WGS sequence"/>
</dbReference>
<dbReference type="SUPFAM" id="SSF47384">
    <property type="entry name" value="Homodimeric domain of signal transducing histidine kinase"/>
    <property type="match status" value="1"/>
</dbReference>
<evidence type="ECO:0000256" key="2">
    <source>
        <dbReference type="ARBA" id="ARBA00012438"/>
    </source>
</evidence>
<comment type="catalytic activity">
    <reaction evidence="1">
        <text>ATP + protein L-histidine = ADP + protein N-phospho-L-histidine.</text>
        <dbReference type="EC" id="2.7.13.3"/>
    </reaction>
</comment>
<keyword evidence="9" id="KW-1185">Reference proteome</keyword>
<keyword evidence="3" id="KW-0597">Phosphoprotein</keyword>
<evidence type="ECO:0000256" key="1">
    <source>
        <dbReference type="ARBA" id="ARBA00000085"/>
    </source>
</evidence>
<evidence type="ECO:0000256" key="3">
    <source>
        <dbReference type="ARBA" id="ARBA00022553"/>
    </source>
</evidence>
<dbReference type="SUPFAM" id="SSF55874">
    <property type="entry name" value="ATPase domain of HSP90 chaperone/DNA topoisomerase II/histidine kinase"/>
    <property type="match status" value="1"/>
</dbReference>